<dbReference type="AlphaFoldDB" id="A0A3N1GH28"/>
<reference evidence="2 3" key="1">
    <citation type="submission" date="2018-11" db="EMBL/GenBank/DDBJ databases">
        <title>Sequencing the genomes of 1000 actinobacteria strains.</title>
        <authorList>
            <person name="Klenk H.-P."/>
        </authorList>
    </citation>
    <scope>NUCLEOTIDE SEQUENCE [LARGE SCALE GENOMIC DNA]</scope>
    <source>
        <strain evidence="2 3">DSM 43634</strain>
    </source>
</reference>
<comment type="caution">
    <text evidence="2">The sequence shown here is derived from an EMBL/GenBank/DDBJ whole genome shotgun (WGS) entry which is preliminary data.</text>
</comment>
<dbReference type="EMBL" id="RJKL01000001">
    <property type="protein sequence ID" value="ROP29498.1"/>
    <property type="molecule type" value="Genomic_DNA"/>
</dbReference>
<dbReference type="InterPro" id="IPR036291">
    <property type="entry name" value="NAD(P)-bd_dom_sf"/>
</dbReference>
<feature type="domain" description="S-adenosyl-L-homocysteine hydrolase NAD binding" evidence="1">
    <location>
        <begin position="324"/>
        <end position="484"/>
    </location>
</feature>
<proteinExistence type="predicted"/>
<sequence length="541" mass="58353">MQIAADVSTTPSEKDHRVTQLLTSTARTPADPGTARQHWEIVDGWADEASPAQLIREVADDAGWSAHETAADDAGSGSCRLLGPAGTFVEAAWGPHPPTAPDTLEWGTPPARRYRFLLRGPAPAPLTELATRLGRHTAALTAGEADAIWAAMPLTRQFAEPDDTFPGWALIFRDHYVENSVGFLLGMERAGLDPRWIYALAKGDRTRNRDRVHAWFLRRGYASDVLDNSVINGTAGPELQRHALGVLADVERFVHRAHEAGRRVLVVDDGGLLAQGYGSPGRARVDAAIELTVSGLKRIEAVGALDIPVVNLARSGLKTCLGYNEIADSCLRRLRAILPGEKFTGRRVLCLGYGTLGARMARGLRAVGCRVAVVDTDPLMLIEAAEHGFETYRSLPAALAACRPFLVIGNTGEAALAEADLPLLPDGVYLAGFATKDFSVLTDGPLAERATPVPGVGRRYALPHDRTVTLLGDGRSLNLFEYEGIPNRGYDAYRAGTLIAARALCRRPEDFPIGAHTTAVDRIIGESGLFEAYYDRYLADA</sequence>
<dbReference type="InterPro" id="IPR015878">
    <property type="entry name" value="Ado_hCys_hydrolase_NAD-bd"/>
</dbReference>
<protein>
    <submittedName>
        <fullName evidence="2">Adenosylhomocysteinase</fullName>
    </submittedName>
</protein>
<evidence type="ECO:0000313" key="3">
    <source>
        <dbReference type="Proteomes" id="UP000271683"/>
    </source>
</evidence>
<dbReference type="SUPFAM" id="SSF51735">
    <property type="entry name" value="NAD(P)-binding Rossmann-fold domains"/>
    <property type="match status" value="1"/>
</dbReference>
<accession>A0A3N1GH28</accession>
<evidence type="ECO:0000313" key="2">
    <source>
        <dbReference type="EMBL" id="ROP29498.1"/>
    </source>
</evidence>
<dbReference type="Pfam" id="PF00670">
    <property type="entry name" value="AdoHcyase_NAD"/>
    <property type="match status" value="1"/>
</dbReference>
<dbReference type="Gene3D" id="3.40.50.720">
    <property type="entry name" value="NAD(P)-binding Rossmann-like Domain"/>
    <property type="match status" value="1"/>
</dbReference>
<organism evidence="2 3">
    <name type="scientific">Couchioplanes caeruleus</name>
    <dbReference type="NCBI Taxonomy" id="56438"/>
    <lineage>
        <taxon>Bacteria</taxon>
        <taxon>Bacillati</taxon>
        <taxon>Actinomycetota</taxon>
        <taxon>Actinomycetes</taxon>
        <taxon>Micromonosporales</taxon>
        <taxon>Micromonosporaceae</taxon>
        <taxon>Couchioplanes</taxon>
    </lineage>
</organism>
<dbReference type="SMART" id="SM00997">
    <property type="entry name" value="AdoHcyase_NAD"/>
    <property type="match status" value="1"/>
</dbReference>
<gene>
    <name evidence="2" type="ORF">EDD30_2293</name>
</gene>
<evidence type="ECO:0000259" key="1">
    <source>
        <dbReference type="SMART" id="SM00997"/>
    </source>
</evidence>
<dbReference type="Proteomes" id="UP000271683">
    <property type="component" value="Unassembled WGS sequence"/>
</dbReference>
<name>A0A3N1GH28_9ACTN</name>